<dbReference type="Proteomes" id="UP000799536">
    <property type="component" value="Unassembled WGS sequence"/>
</dbReference>
<evidence type="ECO:0000313" key="6">
    <source>
        <dbReference type="EMBL" id="KAF2202498.1"/>
    </source>
</evidence>
<comment type="caution">
    <text evidence="6">The sequence shown here is derived from an EMBL/GenBank/DDBJ whole genome shotgun (WGS) entry which is preliminary data.</text>
</comment>
<dbReference type="InterPro" id="IPR041698">
    <property type="entry name" value="Methyltransf_25"/>
</dbReference>
<dbReference type="OrthoDB" id="2094832at2759"/>
<evidence type="ECO:0000256" key="2">
    <source>
        <dbReference type="ARBA" id="ARBA00022679"/>
    </source>
</evidence>
<gene>
    <name evidence="6" type="ORF">GQ43DRAFT_448053</name>
</gene>
<comment type="similarity">
    <text evidence="4">Belongs to the class I-like SAM-binding methyltransferase superfamily.</text>
</comment>
<evidence type="ECO:0000256" key="1">
    <source>
        <dbReference type="ARBA" id="ARBA00005179"/>
    </source>
</evidence>
<dbReference type="GO" id="GO:0016740">
    <property type="term" value="F:transferase activity"/>
    <property type="evidence" value="ECO:0007669"/>
    <property type="project" value="UniProtKB-KW"/>
</dbReference>
<keyword evidence="3" id="KW-0949">S-adenosyl-L-methionine</keyword>
<dbReference type="InterPro" id="IPR051654">
    <property type="entry name" value="Meroterpenoid_MTases"/>
</dbReference>
<dbReference type="PANTHER" id="PTHR35897">
    <property type="entry name" value="METHYLTRANSFERASE AUSD"/>
    <property type="match status" value="1"/>
</dbReference>
<evidence type="ECO:0000313" key="7">
    <source>
        <dbReference type="Proteomes" id="UP000799536"/>
    </source>
</evidence>
<dbReference type="Pfam" id="PF13649">
    <property type="entry name" value="Methyltransf_25"/>
    <property type="match status" value="1"/>
</dbReference>
<proteinExistence type="inferred from homology"/>
<keyword evidence="2" id="KW-0808">Transferase</keyword>
<dbReference type="PANTHER" id="PTHR35897:SF1">
    <property type="entry name" value="METHYLTRANSFERASE AUSD"/>
    <property type="match status" value="1"/>
</dbReference>
<reference evidence="6" key="1">
    <citation type="journal article" date="2020" name="Stud. Mycol.">
        <title>101 Dothideomycetes genomes: a test case for predicting lifestyles and emergence of pathogens.</title>
        <authorList>
            <person name="Haridas S."/>
            <person name="Albert R."/>
            <person name="Binder M."/>
            <person name="Bloem J."/>
            <person name="Labutti K."/>
            <person name="Salamov A."/>
            <person name="Andreopoulos B."/>
            <person name="Baker S."/>
            <person name="Barry K."/>
            <person name="Bills G."/>
            <person name="Bluhm B."/>
            <person name="Cannon C."/>
            <person name="Castanera R."/>
            <person name="Culley D."/>
            <person name="Daum C."/>
            <person name="Ezra D."/>
            <person name="Gonzalez J."/>
            <person name="Henrissat B."/>
            <person name="Kuo A."/>
            <person name="Liang C."/>
            <person name="Lipzen A."/>
            <person name="Lutzoni F."/>
            <person name="Magnuson J."/>
            <person name="Mondo S."/>
            <person name="Nolan M."/>
            <person name="Ohm R."/>
            <person name="Pangilinan J."/>
            <person name="Park H.-J."/>
            <person name="Ramirez L."/>
            <person name="Alfaro M."/>
            <person name="Sun H."/>
            <person name="Tritt A."/>
            <person name="Yoshinaga Y."/>
            <person name="Zwiers L.-H."/>
            <person name="Turgeon B."/>
            <person name="Goodwin S."/>
            <person name="Spatafora J."/>
            <person name="Crous P."/>
            <person name="Grigoriev I."/>
        </authorList>
    </citation>
    <scope>NUCLEOTIDE SEQUENCE</scope>
    <source>
        <strain evidence="6">ATCC 74209</strain>
    </source>
</reference>
<dbReference type="CDD" id="cd02440">
    <property type="entry name" value="AdoMet_MTases"/>
    <property type="match status" value="1"/>
</dbReference>
<dbReference type="AlphaFoldDB" id="A0A9P4JTX5"/>
<protein>
    <recommendedName>
        <fullName evidence="5">Methyltransferase domain-containing protein</fullName>
    </recommendedName>
</protein>
<accession>A0A9P4JTX5</accession>
<feature type="domain" description="Methyltransferase" evidence="5">
    <location>
        <begin position="89"/>
        <end position="188"/>
    </location>
</feature>
<evidence type="ECO:0000256" key="3">
    <source>
        <dbReference type="ARBA" id="ARBA00022691"/>
    </source>
</evidence>
<evidence type="ECO:0000256" key="4">
    <source>
        <dbReference type="ARBA" id="ARBA00038314"/>
    </source>
</evidence>
<dbReference type="InterPro" id="IPR029063">
    <property type="entry name" value="SAM-dependent_MTases_sf"/>
</dbReference>
<name>A0A9P4JTX5_9PLEO</name>
<evidence type="ECO:0000259" key="5">
    <source>
        <dbReference type="Pfam" id="PF13649"/>
    </source>
</evidence>
<sequence length="271" mass="31086">MAIEDRRVPWYDEKLKDAQLTHAARQLLEIYSDVPSDQVTDHVVKVRDEAWNIFPYPCIGQFRFLSLSLKQMTEYPEILQRIKQGAKLLDMGCCFGQEIRQLVADGAPSENLYGCDLRPEYIELGYKLFLDKDRLHATFLTADIFGPESAFTNLKGQLDFIFAGSFFHLWSYHDQKRVGKVVASLLKPQAGSMILGRQVGAVNPGERTSAKDPLQSMFVHNVESIQKMWKEIGDDMGTTFKVEAKLTLLEESHFKTALDDSRRIWFTVRKE</sequence>
<dbReference type="Gene3D" id="3.40.50.150">
    <property type="entry name" value="Vaccinia Virus protein VP39"/>
    <property type="match status" value="1"/>
</dbReference>
<dbReference type="EMBL" id="ML993934">
    <property type="protein sequence ID" value="KAF2202498.1"/>
    <property type="molecule type" value="Genomic_DNA"/>
</dbReference>
<organism evidence="6 7">
    <name type="scientific">Delitschia confertaspora ATCC 74209</name>
    <dbReference type="NCBI Taxonomy" id="1513339"/>
    <lineage>
        <taxon>Eukaryota</taxon>
        <taxon>Fungi</taxon>
        <taxon>Dikarya</taxon>
        <taxon>Ascomycota</taxon>
        <taxon>Pezizomycotina</taxon>
        <taxon>Dothideomycetes</taxon>
        <taxon>Pleosporomycetidae</taxon>
        <taxon>Pleosporales</taxon>
        <taxon>Delitschiaceae</taxon>
        <taxon>Delitschia</taxon>
    </lineage>
</organism>
<comment type="pathway">
    <text evidence="1">Secondary metabolite biosynthesis.</text>
</comment>
<dbReference type="SUPFAM" id="SSF53335">
    <property type="entry name" value="S-adenosyl-L-methionine-dependent methyltransferases"/>
    <property type="match status" value="1"/>
</dbReference>
<keyword evidence="7" id="KW-1185">Reference proteome</keyword>